<feature type="transmembrane region" description="Helical" evidence="1">
    <location>
        <begin position="57"/>
        <end position="80"/>
    </location>
</feature>
<reference evidence="3" key="2">
    <citation type="submission" date="2020-08" db="EMBL/GenBank/DDBJ databases">
        <title>The Agave Microbiome: Exploring the role of microbial communities in plant adaptations to desert environments.</title>
        <authorList>
            <person name="Partida-Martinez L.P."/>
        </authorList>
    </citation>
    <scope>NUCLEOTIDE SEQUENCE [LARGE SCALE GENOMIC DNA]</scope>
    <source>
        <strain evidence="3">AT2.8</strain>
    </source>
</reference>
<name>A0A852TBU7_9BACI</name>
<comment type="caution">
    <text evidence="2">The sequence shown here is derived from an EMBL/GenBank/DDBJ whole genome shotgun (WGS) entry which is preliminary data.</text>
</comment>
<dbReference type="PANTHER" id="PTHR37305">
    <property type="entry name" value="INTEGRAL MEMBRANE PROTEIN-RELATED"/>
    <property type="match status" value="1"/>
</dbReference>
<dbReference type="Pfam" id="PF12679">
    <property type="entry name" value="ABC2_membrane_2"/>
    <property type="match status" value="1"/>
</dbReference>
<evidence type="ECO:0000256" key="1">
    <source>
        <dbReference type="SAM" id="Phobius"/>
    </source>
</evidence>
<reference evidence="3" key="1">
    <citation type="submission" date="2020-07" db="EMBL/GenBank/DDBJ databases">
        <authorList>
            <person name="Partida-Martinez L."/>
            <person name="Huntemann M."/>
            <person name="Clum A."/>
            <person name="Wang J."/>
            <person name="Palaniappan K."/>
            <person name="Ritter S."/>
            <person name="Chen I.-M."/>
            <person name="Stamatis D."/>
            <person name="Reddy T."/>
            <person name="O'Malley R."/>
            <person name="Daum C."/>
            <person name="Shapiro N."/>
            <person name="Ivanova N."/>
            <person name="Kyrpides N."/>
            <person name="Woyke T."/>
        </authorList>
    </citation>
    <scope>NUCLEOTIDE SEQUENCE [LARGE SCALE GENOMIC DNA]</scope>
    <source>
        <strain evidence="3">AT2.8</strain>
    </source>
</reference>
<dbReference type="Proteomes" id="UP000548423">
    <property type="component" value="Unassembled WGS sequence"/>
</dbReference>
<keyword evidence="1" id="KW-1133">Transmembrane helix</keyword>
<dbReference type="PANTHER" id="PTHR37305:SF1">
    <property type="entry name" value="MEMBRANE PROTEIN"/>
    <property type="match status" value="1"/>
</dbReference>
<protein>
    <submittedName>
        <fullName evidence="2">ABC-2 type transport system permease protein</fullName>
    </submittedName>
</protein>
<feature type="transmembrane region" description="Helical" evidence="1">
    <location>
        <begin position="101"/>
        <end position="123"/>
    </location>
</feature>
<dbReference type="AlphaFoldDB" id="A0A852TBU7"/>
<sequence length="245" mass="28017">MNTIKANTFNEIQKLLTKKVTKLFLLSTILVPVLTKLLVNHLFLIDWVALPTENINFTLLDLFITILIPLFIFIAATDLFTGEGERGTLFQVRPIRRIELFLTKVIAISVLCLFILLLEWLAVMISSAVFDKAFDIADIPSSVGAFIVSWFPIIVLTAFAVMLALFVHSSVLAISGMIVLYLFMMFIPYVLPGSLYLLPSTYLDWYMQWLSDVSFRWIIQTVTYLCSSFALFFSIGYYMFNRKEA</sequence>
<dbReference type="GO" id="GO:0005886">
    <property type="term" value="C:plasma membrane"/>
    <property type="evidence" value="ECO:0007669"/>
    <property type="project" value="UniProtKB-SubCell"/>
</dbReference>
<feature type="transmembrane region" description="Helical" evidence="1">
    <location>
        <begin position="23"/>
        <end position="45"/>
    </location>
</feature>
<dbReference type="GO" id="GO:0140359">
    <property type="term" value="F:ABC-type transporter activity"/>
    <property type="evidence" value="ECO:0007669"/>
    <property type="project" value="InterPro"/>
</dbReference>
<keyword evidence="1" id="KW-0472">Membrane</keyword>
<dbReference type="EMBL" id="JACCBX010000004">
    <property type="protein sequence ID" value="NYE05449.1"/>
    <property type="molecule type" value="Genomic_DNA"/>
</dbReference>
<evidence type="ECO:0000313" key="3">
    <source>
        <dbReference type="Proteomes" id="UP000548423"/>
    </source>
</evidence>
<feature type="transmembrane region" description="Helical" evidence="1">
    <location>
        <begin position="178"/>
        <end position="197"/>
    </location>
</feature>
<feature type="transmembrane region" description="Helical" evidence="1">
    <location>
        <begin position="217"/>
        <end position="240"/>
    </location>
</feature>
<feature type="transmembrane region" description="Helical" evidence="1">
    <location>
        <begin position="143"/>
        <end position="166"/>
    </location>
</feature>
<evidence type="ECO:0000313" key="2">
    <source>
        <dbReference type="EMBL" id="NYE05449.1"/>
    </source>
</evidence>
<organism evidence="2 3">
    <name type="scientific">Neobacillus niacini</name>
    <dbReference type="NCBI Taxonomy" id="86668"/>
    <lineage>
        <taxon>Bacteria</taxon>
        <taxon>Bacillati</taxon>
        <taxon>Bacillota</taxon>
        <taxon>Bacilli</taxon>
        <taxon>Bacillales</taxon>
        <taxon>Bacillaceae</taxon>
        <taxon>Neobacillus</taxon>
    </lineage>
</organism>
<proteinExistence type="predicted"/>
<keyword evidence="1" id="KW-0812">Transmembrane</keyword>
<accession>A0A852TBU7</accession>
<gene>
    <name evidence="2" type="ORF">F4694_002202</name>
</gene>